<evidence type="ECO:0000313" key="1">
    <source>
        <dbReference type="EMBL" id="SAK73063.1"/>
    </source>
</evidence>
<proteinExistence type="predicted"/>
<keyword evidence="2" id="KW-1185">Reference proteome</keyword>
<dbReference type="EMBL" id="FCOA02000014">
    <property type="protein sequence ID" value="SAK73063.1"/>
    <property type="molecule type" value="Genomic_DNA"/>
</dbReference>
<dbReference type="RefSeq" id="WP_061169323.1">
    <property type="nucleotide sequence ID" value="NZ_FCOA02000014.1"/>
</dbReference>
<protein>
    <submittedName>
        <fullName evidence="1">Uncharacterized protein</fullName>
    </submittedName>
</protein>
<dbReference type="STRING" id="1777140.AWB79_04176"/>
<dbReference type="OrthoDB" id="9133649at2"/>
<dbReference type="AlphaFoldDB" id="A0A158BSL8"/>
<organism evidence="1 2">
    <name type="scientific">Caballeronia hypogeia</name>
    <dbReference type="NCBI Taxonomy" id="1777140"/>
    <lineage>
        <taxon>Bacteria</taxon>
        <taxon>Pseudomonadati</taxon>
        <taxon>Pseudomonadota</taxon>
        <taxon>Betaproteobacteria</taxon>
        <taxon>Burkholderiales</taxon>
        <taxon>Burkholderiaceae</taxon>
        <taxon>Caballeronia</taxon>
    </lineage>
</organism>
<reference evidence="1" key="1">
    <citation type="submission" date="2016-01" db="EMBL/GenBank/DDBJ databases">
        <authorList>
            <person name="Peeters C."/>
        </authorList>
    </citation>
    <scope>NUCLEOTIDE SEQUENCE</scope>
    <source>
        <strain evidence="1">LMG 29322</strain>
    </source>
</reference>
<sequence>MAQLLTHYWHILSNRFDQSGEQRFLREARRAMGACACDAPPPITPGKDDASRTERLRYIALFAQAGYFNMGHAVDLCQPPVELPPF</sequence>
<gene>
    <name evidence="1" type="ORF">AWB79_04176</name>
</gene>
<dbReference type="Proteomes" id="UP000054851">
    <property type="component" value="Unassembled WGS sequence"/>
</dbReference>
<evidence type="ECO:0000313" key="2">
    <source>
        <dbReference type="Proteomes" id="UP000054851"/>
    </source>
</evidence>
<comment type="caution">
    <text evidence="1">The sequence shown here is derived from an EMBL/GenBank/DDBJ whole genome shotgun (WGS) entry which is preliminary data.</text>
</comment>
<name>A0A158BSL8_9BURK</name>
<accession>A0A158BSL8</accession>